<dbReference type="GO" id="GO:0005739">
    <property type="term" value="C:mitochondrion"/>
    <property type="evidence" value="ECO:0007669"/>
    <property type="project" value="UniProtKB-SubCell"/>
</dbReference>
<name>A0A0L0N4A1_TOLOC</name>
<comment type="caution">
    <text evidence="9">The sequence shown here is derived from an EMBL/GenBank/DDBJ whole genome shotgun (WGS) entry which is preliminary data.</text>
</comment>
<evidence type="ECO:0000256" key="6">
    <source>
        <dbReference type="ARBA" id="ARBA00023128"/>
    </source>
</evidence>
<reference evidence="9 10" key="1">
    <citation type="journal article" date="2015" name="BMC Genomics">
        <title>The genome of the truffle-parasite Tolypocladium ophioglossoides and the evolution of antifungal peptaibiotics.</title>
        <authorList>
            <person name="Quandt C.A."/>
            <person name="Bushley K.E."/>
            <person name="Spatafora J.W."/>
        </authorList>
    </citation>
    <scope>NUCLEOTIDE SEQUENCE [LARGE SCALE GENOMIC DNA]</scope>
    <source>
        <strain evidence="9 10">CBS 100239</strain>
    </source>
</reference>
<dbReference type="Pfam" id="PF05057">
    <property type="entry name" value="DUF676"/>
    <property type="match status" value="1"/>
</dbReference>
<accession>A0A0L0N4A1</accession>
<dbReference type="Proteomes" id="UP000036947">
    <property type="component" value="Unassembled WGS sequence"/>
</dbReference>
<proteinExistence type="inferred from homology"/>
<gene>
    <name evidence="9" type="ORF">TOPH_06478</name>
</gene>
<keyword evidence="5" id="KW-0256">Endoplasmic reticulum</keyword>
<keyword evidence="7" id="KW-0472">Membrane</keyword>
<keyword evidence="10" id="KW-1185">Reference proteome</keyword>
<evidence type="ECO:0000313" key="10">
    <source>
        <dbReference type="Proteomes" id="UP000036947"/>
    </source>
</evidence>
<dbReference type="Gene3D" id="3.40.50.1820">
    <property type="entry name" value="alpha/beta hydrolase"/>
    <property type="match status" value="1"/>
</dbReference>
<feature type="domain" description="DUF676" evidence="8">
    <location>
        <begin position="99"/>
        <end position="220"/>
    </location>
</feature>
<dbReference type="GO" id="GO:0005783">
    <property type="term" value="C:endoplasmic reticulum"/>
    <property type="evidence" value="ECO:0007669"/>
    <property type="project" value="UniProtKB-SubCell"/>
</dbReference>
<comment type="subcellular location">
    <subcellularLocation>
        <location evidence="2">Endoplasmic reticulum</location>
    </subcellularLocation>
    <subcellularLocation>
        <location evidence="3">Membrane</location>
    </subcellularLocation>
    <subcellularLocation>
        <location evidence="1">Mitochondrion</location>
    </subcellularLocation>
</comment>
<evidence type="ECO:0000256" key="1">
    <source>
        <dbReference type="ARBA" id="ARBA00004173"/>
    </source>
</evidence>
<evidence type="ECO:0000256" key="4">
    <source>
        <dbReference type="ARBA" id="ARBA00007920"/>
    </source>
</evidence>
<comment type="similarity">
    <text evidence="4">Belongs to the putative lipase ROG1 family.</text>
</comment>
<dbReference type="GO" id="GO:0016020">
    <property type="term" value="C:membrane"/>
    <property type="evidence" value="ECO:0007669"/>
    <property type="project" value="UniProtKB-SubCell"/>
</dbReference>
<dbReference type="SUPFAM" id="SSF53474">
    <property type="entry name" value="alpha/beta-Hydrolases"/>
    <property type="match status" value="1"/>
</dbReference>
<evidence type="ECO:0000256" key="3">
    <source>
        <dbReference type="ARBA" id="ARBA00004370"/>
    </source>
</evidence>
<evidence type="ECO:0000313" key="9">
    <source>
        <dbReference type="EMBL" id="KND88943.1"/>
    </source>
</evidence>
<protein>
    <submittedName>
        <fullName evidence="9">Protein SERAC1</fullName>
    </submittedName>
</protein>
<evidence type="ECO:0000256" key="5">
    <source>
        <dbReference type="ARBA" id="ARBA00022824"/>
    </source>
</evidence>
<dbReference type="PANTHER" id="PTHR48182:SF2">
    <property type="entry name" value="PROTEIN SERAC1"/>
    <property type="match status" value="1"/>
</dbReference>
<dbReference type="EMBL" id="LFRF01000022">
    <property type="protein sequence ID" value="KND88943.1"/>
    <property type="molecule type" value="Genomic_DNA"/>
</dbReference>
<dbReference type="InterPro" id="IPR052374">
    <property type="entry name" value="SERAC1"/>
</dbReference>
<dbReference type="InterPro" id="IPR029058">
    <property type="entry name" value="AB_hydrolase_fold"/>
</dbReference>
<evidence type="ECO:0000256" key="2">
    <source>
        <dbReference type="ARBA" id="ARBA00004240"/>
    </source>
</evidence>
<keyword evidence="6" id="KW-0496">Mitochondrion</keyword>
<dbReference type="InterPro" id="IPR007751">
    <property type="entry name" value="DUF676_lipase-like"/>
</dbReference>
<evidence type="ECO:0000259" key="8">
    <source>
        <dbReference type="Pfam" id="PF05057"/>
    </source>
</evidence>
<sequence>MHPKRLQFTVHAGSLAVVLDTRRDKSIIDGKVTIQISLARQRPTSSDQRLDQTQDAHCEPAISSGEAGSKPSTWNPTAQSFPDGVEILQDCCNAQVDICFVHGLTGNRHGTWTASGQTAPWPKVLLASRLNKARILTYGYDAYVVRKSVASTNGLSNHAKNLLNDLTTNRAGADAASRPLMFVAHSLGGLVFKEAILLSRNNPDPHFRGIFDCTKGIAFMGTPHEDPGWPTGLKCRLRLWGL</sequence>
<dbReference type="OrthoDB" id="4924133at2759"/>
<evidence type="ECO:0000256" key="7">
    <source>
        <dbReference type="ARBA" id="ARBA00023136"/>
    </source>
</evidence>
<dbReference type="AlphaFoldDB" id="A0A0L0N4A1"/>
<dbReference type="PANTHER" id="PTHR48182">
    <property type="entry name" value="PROTEIN SERAC1"/>
    <property type="match status" value="1"/>
</dbReference>
<organism evidence="9 10">
    <name type="scientific">Tolypocladium ophioglossoides (strain CBS 100239)</name>
    <name type="common">Snaketongue truffleclub</name>
    <name type="synonym">Elaphocordyceps ophioglossoides</name>
    <dbReference type="NCBI Taxonomy" id="1163406"/>
    <lineage>
        <taxon>Eukaryota</taxon>
        <taxon>Fungi</taxon>
        <taxon>Dikarya</taxon>
        <taxon>Ascomycota</taxon>
        <taxon>Pezizomycotina</taxon>
        <taxon>Sordariomycetes</taxon>
        <taxon>Hypocreomycetidae</taxon>
        <taxon>Hypocreales</taxon>
        <taxon>Ophiocordycipitaceae</taxon>
        <taxon>Tolypocladium</taxon>
    </lineage>
</organism>